<dbReference type="FunFam" id="3.30.160.60:FF:001119">
    <property type="entry name" value="zinc finger protein 408"/>
    <property type="match status" value="1"/>
</dbReference>
<name>A0A9Q1DWT4_CONCO</name>
<protein>
    <recommendedName>
        <fullName evidence="12">C2H2-type domain-containing protein</fullName>
    </recommendedName>
</protein>
<dbReference type="Proteomes" id="UP001152803">
    <property type="component" value="Unassembled WGS sequence"/>
</dbReference>
<keyword evidence="3" id="KW-0479">Metal-binding</keyword>
<feature type="domain" description="C2H2-type" evidence="12">
    <location>
        <begin position="289"/>
        <end position="316"/>
    </location>
</feature>
<keyword evidence="4" id="KW-0677">Repeat</keyword>
<evidence type="ECO:0000256" key="7">
    <source>
        <dbReference type="ARBA" id="ARBA00023015"/>
    </source>
</evidence>
<feature type="domain" description="C2H2-type" evidence="12">
    <location>
        <begin position="261"/>
        <end position="288"/>
    </location>
</feature>
<evidence type="ECO:0000256" key="2">
    <source>
        <dbReference type="ARBA" id="ARBA00006991"/>
    </source>
</evidence>
<comment type="subcellular location">
    <subcellularLocation>
        <location evidence="1">Nucleus</location>
    </subcellularLocation>
</comment>
<feature type="domain" description="C2H2-type" evidence="12">
    <location>
        <begin position="345"/>
        <end position="372"/>
    </location>
</feature>
<dbReference type="GO" id="GO:0008270">
    <property type="term" value="F:zinc ion binding"/>
    <property type="evidence" value="ECO:0007669"/>
    <property type="project" value="UniProtKB-KW"/>
</dbReference>
<dbReference type="GO" id="GO:0005634">
    <property type="term" value="C:nucleus"/>
    <property type="evidence" value="ECO:0007669"/>
    <property type="project" value="UniProtKB-SubCell"/>
</dbReference>
<dbReference type="FunFam" id="3.30.160.60:FF:000688">
    <property type="entry name" value="zinc finger protein 197 isoform X1"/>
    <property type="match status" value="1"/>
</dbReference>
<evidence type="ECO:0000259" key="12">
    <source>
        <dbReference type="PROSITE" id="PS50157"/>
    </source>
</evidence>
<dbReference type="FunFam" id="3.30.160.60:FF:000557">
    <property type="entry name" value="zinc finger and SCAN domain-containing protein 29"/>
    <property type="match status" value="1"/>
</dbReference>
<accession>A0A9Q1DWT4</accession>
<feature type="domain" description="C2H2-type" evidence="12">
    <location>
        <begin position="373"/>
        <end position="400"/>
    </location>
</feature>
<sequence length="470" mass="52329">MMQAGVCLRQDTETTLPELTEQHRIRLKEEELSGLESETECAAPGLNTLEPECVTAHSGVSDVHHTHTSVIKTEADLGSTHTGDLIKTESPERTELGYETRLHPDQIKTETEDGGYLQAEHISDLLDIKCVHIKSEELKCESSESLVSDLKNTGMAGAGDPTEPWQCAGEPILNCKKEEIHDLPTQYGDLNDHCDIKDNNNNTGIVQNIHISTSQINCQITNVATEPMKINSSETPMLFNAFQKNTIHRNEGEMSTGEKSYKCTCCEKSFNTKSGLYRHNRVSTGVKPFKCTVCGKCFTDPSSLNRHSMIHTGEKPYKCTECGKCFSGTSALNHHKRIHTGEKPYRCDYCGICFSVKSNLTTHQRIHTGEKPYKCSQCGKCFSQAAALHQHRMIHTGEKPYKCIECGKCFSLKSALNHHLMVHTGEKPYKCIECGKGFPLKSALTHHLMVHTGENLCKCMQCSVLPKKVL</sequence>
<dbReference type="FunFam" id="3.30.160.60:FF:002604">
    <property type="entry name" value="Zinc finger protein 715"/>
    <property type="match status" value="1"/>
</dbReference>
<keyword evidence="10" id="KW-0539">Nucleus</keyword>
<evidence type="ECO:0000256" key="1">
    <source>
        <dbReference type="ARBA" id="ARBA00004123"/>
    </source>
</evidence>
<dbReference type="SUPFAM" id="SSF57667">
    <property type="entry name" value="beta-beta-alpha zinc fingers"/>
    <property type="match status" value="4"/>
</dbReference>
<organism evidence="13 14">
    <name type="scientific">Conger conger</name>
    <name type="common">Conger eel</name>
    <name type="synonym">Muraena conger</name>
    <dbReference type="NCBI Taxonomy" id="82655"/>
    <lineage>
        <taxon>Eukaryota</taxon>
        <taxon>Metazoa</taxon>
        <taxon>Chordata</taxon>
        <taxon>Craniata</taxon>
        <taxon>Vertebrata</taxon>
        <taxon>Euteleostomi</taxon>
        <taxon>Actinopterygii</taxon>
        <taxon>Neopterygii</taxon>
        <taxon>Teleostei</taxon>
        <taxon>Anguilliformes</taxon>
        <taxon>Congridae</taxon>
        <taxon>Conger</taxon>
    </lineage>
</organism>
<comment type="caution">
    <text evidence="13">The sequence shown here is derived from an EMBL/GenBank/DDBJ whole genome shotgun (WGS) entry which is preliminary data.</text>
</comment>
<dbReference type="GO" id="GO:0000978">
    <property type="term" value="F:RNA polymerase II cis-regulatory region sequence-specific DNA binding"/>
    <property type="evidence" value="ECO:0007669"/>
    <property type="project" value="TreeGrafter"/>
</dbReference>
<dbReference type="Pfam" id="PF00096">
    <property type="entry name" value="zf-C2H2"/>
    <property type="match status" value="6"/>
</dbReference>
<feature type="domain" description="C2H2-type" evidence="12">
    <location>
        <begin position="317"/>
        <end position="344"/>
    </location>
</feature>
<dbReference type="GO" id="GO:0006357">
    <property type="term" value="P:regulation of transcription by RNA polymerase II"/>
    <property type="evidence" value="ECO:0007669"/>
    <property type="project" value="TreeGrafter"/>
</dbReference>
<dbReference type="PANTHER" id="PTHR24390">
    <property type="entry name" value="ZINC FINGER PROTEIN"/>
    <property type="match status" value="1"/>
</dbReference>
<evidence type="ECO:0000313" key="14">
    <source>
        <dbReference type="Proteomes" id="UP001152803"/>
    </source>
</evidence>
<reference evidence="13" key="1">
    <citation type="journal article" date="2023" name="Science">
        <title>Genome structures resolve the early diversification of teleost fishes.</title>
        <authorList>
            <person name="Parey E."/>
            <person name="Louis A."/>
            <person name="Montfort J."/>
            <person name="Bouchez O."/>
            <person name="Roques C."/>
            <person name="Iampietro C."/>
            <person name="Lluch J."/>
            <person name="Castinel A."/>
            <person name="Donnadieu C."/>
            <person name="Desvignes T."/>
            <person name="Floi Bucao C."/>
            <person name="Jouanno E."/>
            <person name="Wen M."/>
            <person name="Mejri S."/>
            <person name="Dirks R."/>
            <person name="Jansen H."/>
            <person name="Henkel C."/>
            <person name="Chen W.J."/>
            <person name="Zahm M."/>
            <person name="Cabau C."/>
            <person name="Klopp C."/>
            <person name="Thompson A.W."/>
            <person name="Robinson-Rechavi M."/>
            <person name="Braasch I."/>
            <person name="Lecointre G."/>
            <person name="Bobe J."/>
            <person name="Postlethwait J.H."/>
            <person name="Berthelot C."/>
            <person name="Roest Crollius H."/>
            <person name="Guiguen Y."/>
        </authorList>
    </citation>
    <scope>NUCLEOTIDE SEQUENCE</scope>
    <source>
        <strain evidence="13">Concon-B</strain>
    </source>
</reference>
<evidence type="ECO:0000256" key="11">
    <source>
        <dbReference type="PROSITE-ProRule" id="PRU00042"/>
    </source>
</evidence>
<evidence type="ECO:0000256" key="9">
    <source>
        <dbReference type="ARBA" id="ARBA00023163"/>
    </source>
</evidence>
<keyword evidence="9" id="KW-0804">Transcription</keyword>
<dbReference type="FunFam" id="3.30.160.60:FF:002282">
    <property type="entry name" value="Wu:fb97d07 protein"/>
    <property type="match status" value="1"/>
</dbReference>
<evidence type="ECO:0000256" key="8">
    <source>
        <dbReference type="ARBA" id="ARBA00023125"/>
    </source>
</evidence>
<evidence type="ECO:0000256" key="4">
    <source>
        <dbReference type="ARBA" id="ARBA00022737"/>
    </source>
</evidence>
<keyword evidence="7" id="KW-0805">Transcription regulation</keyword>
<proteinExistence type="inferred from homology"/>
<dbReference type="FunFam" id="3.30.160.60:FF:002090">
    <property type="entry name" value="Zinc finger protein 473"/>
    <property type="match status" value="1"/>
</dbReference>
<dbReference type="EMBL" id="JAFJMO010000002">
    <property type="protein sequence ID" value="KAJ8283225.1"/>
    <property type="molecule type" value="Genomic_DNA"/>
</dbReference>
<dbReference type="InterPro" id="IPR036236">
    <property type="entry name" value="Znf_C2H2_sf"/>
</dbReference>
<dbReference type="PROSITE" id="PS50157">
    <property type="entry name" value="ZINC_FINGER_C2H2_2"/>
    <property type="match status" value="7"/>
</dbReference>
<dbReference type="GO" id="GO:0003700">
    <property type="term" value="F:DNA-binding transcription factor activity"/>
    <property type="evidence" value="ECO:0007669"/>
    <property type="project" value="TreeGrafter"/>
</dbReference>
<keyword evidence="6" id="KW-0862">Zinc</keyword>
<feature type="domain" description="C2H2-type" evidence="12">
    <location>
        <begin position="401"/>
        <end position="428"/>
    </location>
</feature>
<dbReference type="Gene3D" id="3.30.160.60">
    <property type="entry name" value="Classic Zinc Finger"/>
    <property type="match status" value="7"/>
</dbReference>
<dbReference type="PANTHER" id="PTHR24390:SF255">
    <property type="entry name" value="C2H2-TYPE DOMAIN-CONTAINING PROTEIN-RELATED"/>
    <property type="match status" value="1"/>
</dbReference>
<evidence type="ECO:0000256" key="5">
    <source>
        <dbReference type="ARBA" id="ARBA00022771"/>
    </source>
</evidence>
<comment type="similarity">
    <text evidence="2">Belongs to the krueppel C2H2-type zinc-finger protein family.</text>
</comment>
<evidence type="ECO:0000313" key="13">
    <source>
        <dbReference type="EMBL" id="KAJ8283225.1"/>
    </source>
</evidence>
<evidence type="ECO:0000256" key="6">
    <source>
        <dbReference type="ARBA" id="ARBA00022833"/>
    </source>
</evidence>
<dbReference type="SMART" id="SM00355">
    <property type="entry name" value="ZnF_C2H2"/>
    <property type="match status" value="7"/>
</dbReference>
<evidence type="ECO:0000256" key="3">
    <source>
        <dbReference type="ARBA" id="ARBA00022723"/>
    </source>
</evidence>
<dbReference type="InterPro" id="IPR013087">
    <property type="entry name" value="Znf_C2H2_type"/>
</dbReference>
<keyword evidence="5 11" id="KW-0863">Zinc-finger</keyword>
<feature type="domain" description="C2H2-type" evidence="12">
    <location>
        <begin position="429"/>
        <end position="456"/>
    </location>
</feature>
<dbReference type="PROSITE" id="PS00028">
    <property type="entry name" value="ZINC_FINGER_C2H2_1"/>
    <property type="match status" value="6"/>
</dbReference>
<gene>
    <name evidence="13" type="ORF">COCON_G00020750</name>
</gene>
<evidence type="ECO:0000256" key="10">
    <source>
        <dbReference type="ARBA" id="ARBA00023242"/>
    </source>
</evidence>
<dbReference type="FunFam" id="3.30.160.60:FF:001158">
    <property type="entry name" value="zinc finger protein 22"/>
    <property type="match status" value="1"/>
</dbReference>
<keyword evidence="8" id="KW-0238">DNA-binding</keyword>
<dbReference type="AlphaFoldDB" id="A0A9Q1DWT4"/>
<dbReference type="OrthoDB" id="9036823at2759"/>
<keyword evidence="14" id="KW-1185">Reference proteome</keyword>